<name>A0A815I2C2_9BILA</name>
<dbReference type="Proteomes" id="UP000663860">
    <property type="component" value="Unassembled WGS sequence"/>
</dbReference>
<dbReference type="AlphaFoldDB" id="A0A815I2C2"/>
<evidence type="ECO:0000313" key="4">
    <source>
        <dbReference type="Proteomes" id="UP000663860"/>
    </source>
</evidence>
<gene>
    <name evidence="2" type="ORF">IZO911_LOCUS37244</name>
    <name evidence="3" type="ORF">KXQ929_LOCUS27133</name>
</gene>
<feature type="compositionally biased region" description="Low complexity" evidence="1">
    <location>
        <begin position="108"/>
        <end position="133"/>
    </location>
</feature>
<proteinExistence type="predicted"/>
<feature type="compositionally biased region" description="Polar residues" evidence="1">
    <location>
        <begin position="206"/>
        <end position="226"/>
    </location>
</feature>
<evidence type="ECO:0000313" key="3">
    <source>
        <dbReference type="EMBL" id="CAF3977367.1"/>
    </source>
</evidence>
<dbReference type="Proteomes" id="UP000663868">
    <property type="component" value="Unassembled WGS sequence"/>
</dbReference>
<dbReference type="EMBL" id="CAJOBB010002533">
    <property type="protein sequence ID" value="CAF3977367.1"/>
    <property type="molecule type" value="Genomic_DNA"/>
</dbReference>
<feature type="region of interest" description="Disordered" evidence="1">
    <location>
        <begin position="1"/>
        <end position="226"/>
    </location>
</feature>
<dbReference type="EMBL" id="CAJNOE010000925">
    <property type="protein sequence ID" value="CAF1359682.1"/>
    <property type="molecule type" value="Genomic_DNA"/>
</dbReference>
<feature type="compositionally biased region" description="Polar residues" evidence="1">
    <location>
        <begin position="134"/>
        <end position="144"/>
    </location>
</feature>
<feature type="compositionally biased region" description="Acidic residues" evidence="1">
    <location>
        <begin position="40"/>
        <end position="58"/>
    </location>
</feature>
<evidence type="ECO:0000313" key="2">
    <source>
        <dbReference type="EMBL" id="CAF1359682.1"/>
    </source>
</evidence>
<protein>
    <submittedName>
        <fullName evidence="2">Uncharacterized protein</fullName>
    </submittedName>
</protein>
<organism evidence="2 4">
    <name type="scientific">Adineta steineri</name>
    <dbReference type="NCBI Taxonomy" id="433720"/>
    <lineage>
        <taxon>Eukaryota</taxon>
        <taxon>Metazoa</taxon>
        <taxon>Spiralia</taxon>
        <taxon>Gnathifera</taxon>
        <taxon>Rotifera</taxon>
        <taxon>Eurotatoria</taxon>
        <taxon>Bdelloidea</taxon>
        <taxon>Adinetida</taxon>
        <taxon>Adinetidae</taxon>
        <taxon>Adineta</taxon>
    </lineage>
</organism>
<evidence type="ECO:0000256" key="1">
    <source>
        <dbReference type="SAM" id="MobiDB-lite"/>
    </source>
</evidence>
<reference evidence="2" key="1">
    <citation type="submission" date="2021-02" db="EMBL/GenBank/DDBJ databases">
        <authorList>
            <person name="Nowell W R."/>
        </authorList>
    </citation>
    <scope>NUCLEOTIDE SEQUENCE</scope>
</reference>
<accession>A0A815I2C2</accession>
<sequence>MLSDERQSQRSPTTSRTGPYRDGPASRATDRGYQQRSSIDEENDRDNEYEEPSNDIDEETRNEPRPQRNEDPYISALRHRFPNRPKNDYSYSKPLGPSSIPSAPPLQPTTLPTSTTSSTSTTTPRPTTTSTGTQRNGSYDTPSRPSIGGANTGNNSGENTFRRPILRPVNPADQNTYAKRVAGDTTPPNLPSKSPTLKPNVRINEENNTGLNRSNTTGFSTQPGAPRTQESIFESIHSQGGPVSYLGTGTFSQFEHCLRECLERERRQTGIASQIIREDIPPTIPVNDYGYDPAVVTSSSSSCYPLPRSSSSSHFIDYPSRAMGSFTIDDIRHINVALSRNNISLFPYERPFCYNVSPSFTSRPHTYPTERLRSGDVVSACRVVEDDPALLYNRNGCEAVQNVWNSIRNHPSSSSYIDDSR</sequence>
<comment type="caution">
    <text evidence="2">The sequence shown here is derived from an EMBL/GenBank/DDBJ whole genome shotgun (WGS) entry which is preliminary data.</text>
</comment>
<feature type="compositionally biased region" description="Basic and acidic residues" evidence="1">
    <location>
        <begin position="59"/>
        <end position="71"/>
    </location>
</feature>